<protein>
    <submittedName>
        <fullName evidence="2">Uncharacterized protein</fullName>
    </submittedName>
</protein>
<proteinExistence type="predicted"/>
<evidence type="ECO:0000313" key="2">
    <source>
        <dbReference type="EMBL" id="GIG41637.1"/>
    </source>
</evidence>
<dbReference type="EMBL" id="BONP01000032">
    <property type="protein sequence ID" value="GIG41637.1"/>
    <property type="molecule type" value="Genomic_DNA"/>
</dbReference>
<feature type="signal peptide" evidence="1">
    <location>
        <begin position="1"/>
        <end position="21"/>
    </location>
</feature>
<accession>A0ABQ4DQJ0</accession>
<evidence type="ECO:0000313" key="3">
    <source>
        <dbReference type="Proteomes" id="UP000614741"/>
    </source>
</evidence>
<name>A0ABQ4DQJ0_9CELL</name>
<reference evidence="2 3" key="1">
    <citation type="submission" date="2021-01" db="EMBL/GenBank/DDBJ databases">
        <title>Whole genome shotgun sequence of Cellulomonas phragmiteti NBRC 110785.</title>
        <authorList>
            <person name="Komaki H."/>
            <person name="Tamura T."/>
        </authorList>
    </citation>
    <scope>NUCLEOTIDE SEQUENCE [LARGE SCALE GENOMIC DNA]</scope>
    <source>
        <strain evidence="2 3">NBRC 110785</strain>
    </source>
</reference>
<comment type="caution">
    <text evidence="2">The sequence shown here is derived from an EMBL/GenBank/DDBJ whole genome shotgun (WGS) entry which is preliminary data.</text>
</comment>
<keyword evidence="1" id="KW-0732">Signal</keyword>
<organism evidence="2 3">
    <name type="scientific">Cellulomonas phragmiteti</name>
    <dbReference type="NCBI Taxonomy" id="478780"/>
    <lineage>
        <taxon>Bacteria</taxon>
        <taxon>Bacillati</taxon>
        <taxon>Actinomycetota</taxon>
        <taxon>Actinomycetes</taxon>
        <taxon>Micrococcales</taxon>
        <taxon>Cellulomonadaceae</taxon>
        <taxon>Cellulomonas</taxon>
    </lineage>
</organism>
<gene>
    <name evidence="2" type="ORF">Cph01nite_33990</name>
</gene>
<sequence length="488" mass="49364">MTLAALLAVVGGTSAAGPATAACVVTVTGTLTDAISGAPVARGYAWIVGADGSGYFNSPHHAWSDASGRYSIPLDCRDGDAVVAAAGGNELVYSTHYGRNATDVAHAQPFSLRAPGEVAGQDVLFTPPGWFVPVQPRRVIDTRSGGAGPVGPGASRTFPLAGLPADTTAVVLNLTATEGSSPTSFVSFVDEGLRSTPTQSSVNTVAGRDVANLVTARIVPPRVSGRTQPQVTLYNNAGTTHLVADLAGYYATSAGAGLVTVAPTRALDTRQSSALGTGETRTLPLAPPAGAVAAAVTVTSTEASAVTSFISAFPAGDPNGPRTSTLNAYRGDDIANLAVVPLGDGGAIALHNDQGSTHVVVDVIGWLVQGGGAAYYPINPKRADQPMGFGANFVISNPDIEISKFPVALLLNLTTYGTTEHTYVTVWDQRYPQPGTSNANARPGADIGTAVLLRSGSGSHAMVTGGRGTSGVVLDVTGYFAVPGSSGP</sequence>
<evidence type="ECO:0000256" key="1">
    <source>
        <dbReference type="SAM" id="SignalP"/>
    </source>
</evidence>
<dbReference type="Proteomes" id="UP000614741">
    <property type="component" value="Unassembled WGS sequence"/>
</dbReference>
<feature type="chain" id="PRO_5045709869" evidence="1">
    <location>
        <begin position="22"/>
        <end position="488"/>
    </location>
</feature>
<keyword evidence="3" id="KW-1185">Reference proteome</keyword>